<feature type="transmembrane region" description="Helical" evidence="2">
    <location>
        <begin position="127"/>
        <end position="146"/>
    </location>
</feature>
<sequence length="264" mass="28032">MGFRFRRSFKLVPGLRLNLSGSGASVSLGPRGLRYTISSRGTRTTLGLPGTGLSWTAYQPHASNDSSRPPDGSIRNVSDANTEPATTDQGATVIDSASIEQLVANSTIDIAGALNASRARWRAYKGGLAVLSVLFVVAAVALAGSALTVPPAAAFVATAGAVIILGAIWLHGRQASTISLDYDLSTDEHERFKALTRAFDALAGCSKIWRIPLEKQEADWKRNAGAAKTVERKPIALIRGNPPHVNSNVEFLRLPLGKDPVYDT</sequence>
<comment type="caution">
    <text evidence="4">The sequence shown here is derived from an EMBL/GenBank/DDBJ whole genome shotgun (WGS) entry which is preliminary data.</text>
</comment>
<feature type="region of interest" description="Disordered" evidence="1">
    <location>
        <begin position="58"/>
        <end position="91"/>
    </location>
</feature>
<keyword evidence="2" id="KW-1133">Transmembrane helix</keyword>
<dbReference type="OrthoDB" id="9806903at2"/>
<dbReference type="Pfam" id="PF14020">
    <property type="entry name" value="DUF4236"/>
    <property type="match status" value="1"/>
</dbReference>
<dbReference type="Proteomes" id="UP000317176">
    <property type="component" value="Unassembled WGS sequence"/>
</dbReference>
<evidence type="ECO:0000256" key="1">
    <source>
        <dbReference type="SAM" id="MobiDB-lite"/>
    </source>
</evidence>
<name>A0A562LMK2_9BRAD</name>
<dbReference type="AlphaFoldDB" id="A0A562LMK2"/>
<organism evidence="4 5">
    <name type="scientific">Bradyrhizobium daqingense</name>
    <dbReference type="NCBI Taxonomy" id="993502"/>
    <lineage>
        <taxon>Bacteria</taxon>
        <taxon>Pseudomonadati</taxon>
        <taxon>Pseudomonadota</taxon>
        <taxon>Alphaproteobacteria</taxon>
        <taxon>Hyphomicrobiales</taxon>
        <taxon>Nitrobacteraceae</taxon>
        <taxon>Bradyrhizobium</taxon>
    </lineage>
</organism>
<feature type="compositionally biased region" description="Polar residues" evidence="1">
    <location>
        <begin position="58"/>
        <end position="67"/>
    </location>
</feature>
<accession>A0A562LMK2</accession>
<dbReference type="RefSeq" id="WP_145630066.1">
    <property type="nucleotide sequence ID" value="NZ_CP088014.1"/>
</dbReference>
<feature type="compositionally biased region" description="Polar residues" evidence="1">
    <location>
        <begin position="75"/>
        <end position="90"/>
    </location>
</feature>
<proteinExistence type="predicted"/>
<evidence type="ECO:0000256" key="2">
    <source>
        <dbReference type="SAM" id="Phobius"/>
    </source>
</evidence>
<evidence type="ECO:0000313" key="5">
    <source>
        <dbReference type="Proteomes" id="UP000317176"/>
    </source>
</evidence>
<feature type="domain" description="DUF4236" evidence="3">
    <location>
        <begin position="3"/>
        <end position="56"/>
    </location>
</feature>
<dbReference type="InterPro" id="IPR025330">
    <property type="entry name" value="DUF4236"/>
</dbReference>
<gene>
    <name evidence="4" type="ORF">IQ17_01659</name>
</gene>
<evidence type="ECO:0000259" key="3">
    <source>
        <dbReference type="Pfam" id="PF14020"/>
    </source>
</evidence>
<protein>
    <submittedName>
        <fullName evidence="4">Uncharacterized protein DUF4236</fullName>
    </submittedName>
</protein>
<evidence type="ECO:0000313" key="4">
    <source>
        <dbReference type="EMBL" id="TWI08835.1"/>
    </source>
</evidence>
<reference evidence="4 5" key="1">
    <citation type="journal article" date="2015" name="Stand. Genomic Sci.">
        <title>Genomic Encyclopedia of Bacterial and Archaeal Type Strains, Phase III: the genomes of soil and plant-associated and newly described type strains.</title>
        <authorList>
            <person name="Whitman W.B."/>
            <person name="Woyke T."/>
            <person name="Klenk H.P."/>
            <person name="Zhou Y."/>
            <person name="Lilburn T.G."/>
            <person name="Beck B.J."/>
            <person name="De Vos P."/>
            <person name="Vandamme P."/>
            <person name="Eisen J.A."/>
            <person name="Garrity G."/>
            <person name="Hugenholtz P."/>
            <person name="Kyrpides N.C."/>
        </authorList>
    </citation>
    <scope>NUCLEOTIDE SEQUENCE [LARGE SCALE GENOMIC DNA]</scope>
    <source>
        <strain evidence="4 5">CGMCC 1.10947</strain>
    </source>
</reference>
<keyword evidence="2" id="KW-0472">Membrane</keyword>
<keyword evidence="5" id="KW-1185">Reference proteome</keyword>
<keyword evidence="2" id="KW-0812">Transmembrane</keyword>
<feature type="transmembrane region" description="Helical" evidence="2">
    <location>
        <begin position="152"/>
        <end position="170"/>
    </location>
</feature>
<dbReference type="EMBL" id="VLKL01000003">
    <property type="protein sequence ID" value="TWI08835.1"/>
    <property type="molecule type" value="Genomic_DNA"/>
</dbReference>